<dbReference type="OrthoDB" id="9757969at2"/>
<reference evidence="2 3" key="1">
    <citation type="submission" date="2019-09" db="EMBL/GenBank/DDBJ databases">
        <title>Draft genome sequences of 48 bacterial type strains from the CCUG.</title>
        <authorList>
            <person name="Tunovic T."/>
            <person name="Pineiro-Iglesias B."/>
            <person name="Unosson C."/>
            <person name="Inganas E."/>
            <person name="Ohlen M."/>
            <person name="Cardew S."/>
            <person name="Jensie-Markopoulos S."/>
            <person name="Salva-Serra F."/>
            <person name="Jaen-Luchoro D."/>
            <person name="Karlsson R."/>
            <person name="Svensson-Stadler L."/>
            <person name="Chun J."/>
            <person name="Moore E."/>
        </authorList>
    </citation>
    <scope>NUCLEOTIDE SEQUENCE [LARGE SCALE GENOMIC DNA]</scope>
    <source>
        <strain evidence="2 3">CCUG 30977</strain>
    </source>
</reference>
<dbReference type="InterPro" id="IPR008023">
    <property type="entry name" value="DUF748"/>
</dbReference>
<feature type="compositionally biased region" description="Polar residues" evidence="1">
    <location>
        <begin position="1256"/>
        <end position="1272"/>
    </location>
</feature>
<dbReference type="Gene3D" id="3.30.1330.60">
    <property type="entry name" value="OmpA-like domain"/>
    <property type="match status" value="1"/>
</dbReference>
<keyword evidence="3" id="KW-1185">Reference proteome</keyword>
<feature type="region of interest" description="Disordered" evidence="1">
    <location>
        <begin position="1245"/>
        <end position="1272"/>
    </location>
</feature>
<dbReference type="GO" id="GO:0090313">
    <property type="term" value="P:regulation of protein targeting to membrane"/>
    <property type="evidence" value="ECO:0007669"/>
    <property type="project" value="TreeGrafter"/>
</dbReference>
<dbReference type="RefSeq" id="WP_151123707.1">
    <property type="nucleotide sequence ID" value="NZ_CP088081.1"/>
</dbReference>
<protein>
    <submittedName>
        <fullName evidence="2">DUF748 domain-containing protein</fullName>
    </submittedName>
</protein>
<dbReference type="EMBL" id="VZPB01000015">
    <property type="protein sequence ID" value="KAB0583331.1"/>
    <property type="molecule type" value="Genomic_DNA"/>
</dbReference>
<dbReference type="GO" id="GO:0005886">
    <property type="term" value="C:plasma membrane"/>
    <property type="evidence" value="ECO:0007669"/>
    <property type="project" value="TreeGrafter"/>
</dbReference>
<evidence type="ECO:0000313" key="2">
    <source>
        <dbReference type="EMBL" id="KAB0583331.1"/>
    </source>
</evidence>
<dbReference type="Proteomes" id="UP000430120">
    <property type="component" value="Unassembled WGS sequence"/>
</dbReference>
<organism evidence="2 3">
    <name type="scientific">Ideonella dechloratans</name>
    <dbReference type="NCBI Taxonomy" id="36863"/>
    <lineage>
        <taxon>Bacteria</taxon>
        <taxon>Pseudomonadati</taxon>
        <taxon>Pseudomonadota</taxon>
        <taxon>Betaproteobacteria</taxon>
        <taxon>Burkholderiales</taxon>
        <taxon>Sphaerotilaceae</taxon>
        <taxon>Ideonella</taxon>
    </lineage>
</organism>
<dbReference type="InterPro" id="IPR052894">
    <property type="entry name" value="AsmA-related"/>
</dbReference>
<sequence length="1272" mass="135360">MSVVTRFLSFFARHPGRRLAWGVSVLALLALLMAVGVPWGLRRALQAHAPEWLGRPVQVETIRFNPFLLRLRMENLDVVAAHAGEPPQLHVDELSLSLGWSSLWHRAPVVRSLVLKGPRLNLSRTAEGHYDVDDLLQRWQAPADAPASSGPARFALYNLQILDGQIDVDDRPLGQRHHLSALTLGVPFISTLSAADEKIEVQPRLAFVLDGSHFDTGARLTPFDPQAPEQVHVRLPDLDLAHWVPYLPASLPLKLQQGHVALDLALGITQGPQGLDWQLSGQVGLKDFALQWPDQSRAVAVQAVDLKITTLAPRQHRLDLAELQLKGLRLATRRDERGHWDWLALAGAPTTSGRPSPASVPASTSATGAAAADAPAWAFSLDRLTLEDTQISLSDALPRPAGQWTLSLPSASVQALRWPLADAAHATRLQARGALTSGDTSAPSGEAQVQGALSREGGRLDLTAKDWRVEAWQPYLAAYLQPRLQGSVSAQAQVSWQGAPGAQLPTVQVPELSLDGWKLIDGDGRAARTAAAWDRLVVQNVTVDGPAHAVKVEQLRWTAPQVQLHRDALGGLDLARWIRPQPASAGRSTSEASAEPAWQMALGQTTLEKGRLQWRDEVHGGEPVQVNLDGLGLRVGALQWPAAKGASVPLQGELRWLAAERSRRPGSLRWQGQLGLEPWGWKGQIRADQLPLSTASAYLDGGWPVSVDHAQASARLQTRMAWGAAGLSLGLQGEARLNDFRLNSRLGAVGDATAQAQADELMSWQSLALTGLDIRMAPGQAPHYGLGQVSLSDFFARLVVTEQGRLNLNDLAARRAAGLTPAEATPAGASVGVALSAAPVASAASAVITAAQSPVAASVPAALAPQIVIGGVDLLRGRIDFEDHFIRPNYRADLTELNGHIGGFSSASSQMAAVQLSGRAAGTAQLAIQGTVNPLASPLAMDLQARASDLELAPLSPYAGKYAGYAIERGKLTMDVAYRIDPDGKLQARNQIILNQLTFGDKIDSPDATKLPVLLAVALLKDRNGVIDLDLPISGSINDPQFSIGGLIVKVIVNLLVKAITAPFALLTGGGGPDLSQVAFLPGTATLAPGAEAALDKVAKALQDRPGLRMTVTGTADLAAEHEGLQAAWVQQRVLAEQRRLALREGAAPDAPLPALDAATRDTLLKQVYADTKLPDKPRNVLGLAKDIPVAQMEALLRKAAPVNDETARQLALDRGIAVRDALLARGLPSERLFLAAPKAHAAAAAGGEGTAGRAQDSQTWQPSAQLSLDTR</sequence>
<evidence type="ECO:0000256" key="1">
    <source>
        <dbReference type="SAM" id="MobiDB-lite"/>
    </source>
</evidence>
<dbReference type="AlphaFoldDB" id="A0A643FCT3"/>
<dbReference type="Pfam" id="PF05359">
    <property type="entry name" value="DUF748"/>
    <property type="match status" value="1"/>
</dbReference>
<comment type="caution">
    <text evidence="2">The sequence shown here is derived from an EMBL/GenBank/DDBJ whole genome shotgun (WGS) entry which is preliminary data.</text>
</comment>
<proteinExistence type="predicted"/>
<evidence type="ECO:0000313" key="3">
    <source>
        <dbReference type="Proteomes" id="UP000430120"/>
    </source>
</evidence>
<dbReference type="PANTHER" id="PTHR30441">
    <property type="entry name" value="DUF748 DOMAIN-CONTAINING PROTEIN"/>
    <property type="match status" value="1"/>
</dbReference>
<dbReference type="PANTHER" id="PTHR30441:SF8">
    <property type="entry name" value="DUF748 DOMAIN-CONTAINING PROTEIN"/>
    <property type="match status" value="1"/>
</dbReference>
<dbReference type="InterPro" id="IPR036737">
    <property type="entry name" value="OmpA-like_sf"/>
</dbReference>
<gene>
    <name evidence="2" type="ORF">F7Q92_08425</name>
</gene>
<accession>A0A643FCT3</accession>
<name>A0A643FCT3_IDEDE</name>